<dbReference type="PANTHER" id="PTHR18895">
    <property type="entry name" value="HEMK METHYLTRANSFERASE"/>
    <property type="match status" value="1"/>
</dbReference>
<evidence type="ECO:0000313" key="3">
    <source>
        <dbReference type="Proteomes" id="UP001140560"/>
    </source>
</evidence>
<dbReference type="InterPro" id="IPR002052">
    <property type="entry name" value="DNA_methylase_N6_adenine_CS"/>
</dbReference>
<dbReference type="OrthoDB" id="269872at2759"/>
<dbReference type="InterPro" id="IPR050320">
    <property type="entry name" value="N5-glutamine_MTase"/>
</dbReference>
<dbReference type="Proteomes" id="UP001140560">
    <property type="component" value="Unassembled WGS sequence"/>
</dbReference>
<proteinExistence type="predicted"/>
<keyword evidence="3" id="KW-1185">Reference proteome</keyword>
<dbReference type="CDD" id="cd02440">
    <property type="entry name" value="AdoMet_MTases"/>
    <property type="match status" value="1"/>
</dbReference>
<organism evidence="2 3">
    <name type="scientific">Neocucurbitaria cava</name>
    <dbReference type="NCBI Taxonomy" id="798079"/>
    <lineage>
        <taxon>Eukaryota</taxon>
        <taxon>Fungi</taxon>
        <taxon>Dikarya</taxon>
        <taxon>Ascomycota</taxon>
        <taxon>Pezizomycotina</taxon>
        <taxon>Dothideomycetes</taxon>
        <taxon>Pleosporomycetidae</taxon>
        <taxon>Pleosporales</taxon>
        <taxon>Pleosporineae</taxon>
        <taxon>Cucurbitariaceae</taxon>
        <taxon>Neocucurbitaria</taxon>
    </lineage>
</organism>
<sequence>MPRISTSLLRKARAIDSFLPALLAPCRDLPAAQNELRWLREHVDKVARARRAKGDTLAKGALLRQLVKERASGKPLQYILGTEYFGNLEIRCRPGVLIPRADTAASIAYLVGLLRNAPGLPSQLRVLDLCTGTGCIPLLFQHELYSTPNDIDLRVLGVDISEKALRLSYHNLRKVCNARQYAKKTYLKFMKADVLVNPFAQQTVRSLSLKAALNHNKQPQFWDILISNPPYISPSAYWKTTTRSVRGFEPKLALVPPSRASQTDEEQGDLFYPRLLAIAQDVEAKIVLLEVADLEQALRVARRAQGLDVFDGIEIWREQPDDARHDVPNDDDISILGQGNARSVICWRGAGASWLGKATIATSQQEDAQRLIQSSSESHLNTTPARPDDAGRAEPLFDVGSFSRSPGRPFRMSKTIPRQGSLERLGNPNYCVKGDSTK</sequence>
<dbReference type="GO" id="GO:0008168">
    <property type="term" value="F:methyltransferase activity"/>
    <property type="evidence" value="ECO:0007669"/>
    <property type="project" value="InterPro"/>
</dbReference>
<dbReference type="InterPro" id="IPR029063">
    <property type="entry name" value="SAM-dependent_MTases_sf"/>
</dbReference>
<accession>A0A9W9CLA9</accession>
<evidence type="ECO:0000313" key="2">
    <source>
        <dbReference type="EMBL" id="KAJ4369714.1"/>
    </source>
</evidence>
<feature type="region of interest" description="Disordered" evidence="1">
    <location>
        <begin position="368"/>
        <end position="438"/>
    </location>
</feature>
<dbReference type="AlphaFoldDB" id="A0A9W9CLA9"/>
<feature type="compositionally biased region" description="Polar residues" evidence="1">
    <location>
        <begin position="368"/>
        <end position="384"/>
    </location>
</feature>
<dbReference type="Gene3D" id="3.40.50.150">
    <property type="entry name" value="Vaccinia Virus protein VP39"/>
    <property type="match status" value="1"/>
</dbReference>
<dbReference type="GO" id="GO:0003676">
    <property type="term" value="F:nucleic acid binding"/>
    <property type="evidence" value="ECO:0007669"/>
    <property type="project" value="InterPro"/>
</dbReference>
<dbReference type="PROSITE" id="PS00092">
    <property type="entry name" value="N6_MTASE"/>
    <property type="match status" value="1"/>
</dbReference>
<dbReference type="Gene3D" id="1.10.8.10">
    <property type="entry name" value="DNA helicase RuvA subunit, C-terminal domain"/>
    <property type="match status" value="1"/>
</dbReference>
<dbReference type="EMBL" id="JAPEUY010000009">
    <property type="protein sequence ID" value="KAJ4369714.1"/>
    <property type="molecule type" value="Genomic_DNA"/>
</dbReference>
<dbReference type="PANTHER" id="PTHR18895:SF74">
    <property type="entry name" value="MTRF1L RELEASE FACTOR GLUTAMINE METHYLTRANSFERASE"/>
    <property type="match status" value="1"/>
</dbReference>
<dbReference type="GO" id="GO:0032259">
    <property type="term" value="P:methylation"/>
    <property type="evidence" value="ECO:0007669"/>
    <property type="project" value="InterPro"/>
</dbReference>
<protein>
    <recommendedName>
        <fullName evidence="4">S-adenosyl-L-methionine-dependent methyltransferase</fullName>
    </recommendedName>
</protein>
<dbReference type="SUPFAM" id="SSF53335">
    <property type="entry name" value="S-adenosyl-L-methionine-dependent methyltransferases"/>
    <property type="match status" value="1"/>
</dbReference>
<gene>
    <name evidence="2" type="ORF">N0V83_005477</name>
</gene>
<evidence type="ECO:0000256" key="1">
    <source>
        <dbReference type="SAM" id="MobiDB-lite"/>
    </source>
</evidence>
<comment type="caution">
    <text evidence="2">The sequence shown here is derived from an EMBL/GenBank/DDBJ whole genome shotgun (WGS) entry which is preliminary data.</text>
</comment>
<name>A0A9W9CLA9_9PLEO</name>
<reference evidence="2" key="1">
    <citation type="submission" date="2022-10" db="EMBL/GenBank/DDBJ databases">
        <title>Tapping the CABI collections for fungal endophytes: first genome assemblies for Collariella, Neodidymelliopsis, Ascochyta clinopodiicola, Didymella pomorum, Didymosphaeria variabile, Neocosmospora piperis and Neocucurbitaria cava.</title>
        <authorList>
            <person name="Hill R."/>
        </authorList>
    </citation>
    <scope>NUCLEOTIDE SEQUENCE</scope>
    <source>
        <strain evidence="2">IMI 356814</strain>
    </source>
</reference>
<evidence type="ECO:0008006" key="4">
    <source>
        <dbReference type="Google" id="ProtNLM"/>
    </source>
</evidence>
<dbReference type="GO" id="GO:0005739">
    <property type="term" value="C:mitochondrion"/>
    <property type="evidence" value="ECO:0007669"/>
    <property type="project" value="TreeGrafter"/>
</dbReference>